<dbReference type="PANTHER" id="PTHR45866">
    <property type="entry name" value="DNA GYRASE/TOPOISOMERASE SUBUNIT B"/>
    <property type="match status" value="1"/>
</dbReference>
<dbReference type="InterPro" id="IPR000565">
    <property type="entry name" value="Topo_IIA_B"/>
</dbReference>
<evidence type="ECO:0000256" key="8">
    <source>
        <dbReference type="ARBA" id="ARBA00023029"/>
    </source>
</evidence>
<dbReference type="PRINTS" id="PR00418">
    <property type="entry name" value="TPI2FAMILY"/>
</dbReference>
<keyword evidence="3 11" id="KW-0963">Cytoplasm</keyword>
<dbReference type="PANTHER" id="PTHR45866:SF1">
    <property type="entry name" value="DNA GYRASE SUBUNIT B, MITOCHONDRIAL"/>
    <property type="match status" value="1"/>
</dbReference>
<evidence type="ECO:0000256" key="6">
    <source>
        <dbReference type="ARBA" id="ARBA00022840"/>
    </source>
</evidence>
<keyword evidence="4 11" id="KW-0479">Metal-binding</keyword>
<dbReference type="SUPFAM" id="SSF55874">
    <property type="entry name" value="ATPase domain of HSP90 chaperone/DNA topoisomerase II/histidine kinase"/>
    <property type="match status" value="1"/>
</dbReference>
<dbReference type="InterPro" id="IPR013760">
    <property type="entry name" value="Topo_IIA-like_dom_sf"/>
</dbReference>
<feature type="binding site" evidence="11">
    <location>
        <position position="516"/>
    </location>
    <ligand>
        <name>Mg(2+)</name>
        <dbReference type="ChEBI" id="CHEBI:18420"/>
        <label>1</label>
        <note>catalytic</note>
    </ligand>
</feature>
<dbReference type="NCBIfam" id="NF004189">
    <property type="entry name" value="PRK05644.1"/>
    <property type="match status" value="1"/>
</dbReference>
<keyword evidence="7 11" id="KW-0460">Magnesium</keyword>
<evidence type="ECO:0000313" key="13">
    <source>
        <dbReference type="EMBL" id="MBO1327502.1"/>
    </source>
</evidence>
<evidence type="ECO:0000256" key="10">
    <source>
        <dbReference type="ARBA" id="ARBA00023235"/>
    </source>
</evidence>
<feature type="binding site" evidence="11">
    <location>
        <position position="516"/>
    </location>
    <ligand>
        <name>Mg(2+)</name>
        <dbReference type="ChEBI" id="CHEBI:18420"/>
        <label>2</label>
    </ligand>
</feature>
<dbReference type="InterPro" id="IPR036890">
    <property type="entry name" value="HATPase_C_sf"/>
</dbReference>
<dbReference type="InterPro" id="IPR002288">
    <property type="entry name" value="DNA_gyrase_B_C"/>
</dbReference>
<dbReference type="PROSITE" id="PS50880">
    <property type="entry name" value="TOPRIM"/>
    <property type="match status" value="1"/>
</dbReference>
<keyword evidence="14" id="KW-1185">Reference proteome</keyword>
<comment type="caution">
    <text evidence="13">The sequence shown here is derived from an EMBL/GenBank/DDBJ whole genome shotgun (WGS) entry which is preliminary data.</text>
</comment>
<dbReference type="EMBL" id="JAFVMG010000001">
    <property type="protein sequence ID" value="MBO1327502.1"/>
    <property type="molecule type" value="Genomic_DNA"/>
</dbReference>
<dbReference type="Gene3D" id="3.30.230.10">
    <property type="match status" value="1"/>
</dbReference>
<dbReference type="InterPro" id="IPR001241">
    <property type="entry name" value="Topo_IIA"/>
</dbReference>
<dbReference type="Proteomes" id="UP000664399">
    <property type="component" value="Unassembled WGS sequence"/>
</dbReference>
<feature type="binding site" evidence="11">
    <location>
        <position position="437"/>
    </location>
    <ligand>
        <name>Mg(2+)</name>
        <dbReference type="ChEBI" id="CHEBI:18420"/>
        <label>1</label>
        <note>catalytic</note>
    </ligand>
</feature>
<dbReference type="Pfam" id="PF21249">
    <property type="entry name" value="GyrB_hook"/>
    <property type="match status" value="1"/>
</dbReference>
<feature type="binding site" evidence="11">
    <location>
        <position position="518"/>
    </location>
    <ligand>
        <name>Mg(2+)</name>
        <dbReference type="ChEBI" id="CHEBI:18420"/>
        <label>2</label>
    </ligand>
</feature>
<dbReference type="Pfam" id="PF00204">
    <property type="entry name" value="DNA_gyraseB"/>
    <property type="match status" value="1"/>
</dbReference>
<comment type="catalytic activity">
    <reaction evidence="1 11">
        <text>ATP-dependent breakage, passage and rejoining of double-stranded DNA.</text>
        <dbReference type="EC" id="5.6.2.2"/>
    </reaction>
</comment>
<evidence type="ECO:0000256" key="5">
    <source>
        <dbReference type="ARBA" id="ARBA00022741"/>
    </source>
</evidence>
<dbReference type="RefSeq" id="WP_207852624.1">
    <property type="nucleotide sequence ID" value="NZ_JAFVMG010000001.1"/>
</dbReference>
<dbReference type="InterPro" id="IPR020568">
    <property type="entry name" value="Ribosomal_Su5_D2-typ_SF"/>
</dbReference>
<accession>A0ABS3LIU5</accession>
<reference evidence="13 14" key="1">
    <citation type="submission" date="2021-03" db="EMBL/GenBank/DDBJ databases">
        <title>The complete genome sequence of Acetobacter suratthaniensis TBRC 1719.</title>
        <authorList>
            <person name="Charoenyingcharoen P."/>
            <person name="Yukphan P."/>
        </authorList>
    </citation>
    <scope>NUCLEOTIDE SEQUENCE [LARGE SCALE GENOMIC DNA]</scope>
    <source>
        <strain evidence="13 14">TBRC 1719</strain>
    </source>
</reference>
<evidence type="ECO:0000256" key="11">
    <source>
        <dbReference type="HAMAP-Rule" id="MF_01898"/>
    </source>
</evidence>
<sequence>MSDVSQPMPVAVSDDYDAASISVLKGLDAVRKRPGMYIGDTDDGSGLHHMAFEIIDNAVDEAQAGFASRCVLTLNADGSVSVRDNGRGIPTDMHPEEGISAAEVVLTRLHAGGKFNQNSYKVSGGLHGVGAAVVNALSEWMDVRIWRNGQEHFIRFTHGERVAPLETLGASSEETGTEVTFKPSGETFPRTEFDFAILERRLRELAFLNSGLEIILRDARGATVREEIFHYEGGLEAFVNWLDRSRTSLITPPVTGSLENPENGIKVEFALSWNDSFHETMLCFTNNIPQRDGGAHLAGFRQALTRVVGKYAESLAKKDAQSLQGEDMREGLTAVLSVKVPDPKFSSQTKDKLVSSEVQPVVHAAVADIIGHWFETHPKEAKTVISKVLDAASAREAARKARELTRRKGVLDVSSLPGKLADCQARDPSKAELFLVEGDSAGGTAKQGRDRRFQAILPLKGKILNVERARFDRMLGSAEIGTLITALGTGIGRGEPEQGGFSIEKLRYHRIVIMTDADVDGSHIRTLLLTFFFRQMPELIERGYLYIAQPPLYRAKRGNDETYLKDDAALERYLLDKALNGFSFIYSNGRTVAGDTLEADIPFIRQASQVIHRLAGRIPAWIVEQAALAGALNADLSILQARVPTLQERLDTASPEGEKGWKVTANTDGLELARNVRGVGEMYRIDPTALASADARWLSAQSTRLHEDFANGVRLKSETAEHVLAGPAELFTRLLTQGRRGLAINRFKGLGEMNDEQLWETTLDPSMRTLLQVRVGDLEEAGDVFTTLMGDVVEPRRDFIVGNALKVANLDV</sequence>
<comment type="subunit">
    <text evidence="11">Heterotetramer, composed of two GyrA and two GyrB chains. In the heterotetramer, GyrA contains the active site tyrosine that forms a transient covalent intermediate with DNA, while GyrB binds cofactors and catalyzes ATP hydrolysis.</text>
</comment>
<dbReference type="SUPFAM" id="SSF54211">
    <property type="entry name" value="Ribosomal protein S5 domain 2-like"/>
    <property type="match status" value="1"/>
</dbReference>
<feature type="domain" description="Toprim" evidence="12">
    <location>
        <begin position="431"/>
        <end position="551"/>
    </location>
</feature>
<dbReference type="InterPro" id="IPR013506">
    <property type="entry name" value="Topo_IIA_bsu_dom2"/>
</dbReference>
<dbReference type="InterPro" id="IPR006171">
    <property type="entry name" value="TOPRIM_dom"/>
</dbReference>
<dbReference type="InterPro" id="IPR034160">
    <property type="entry name" value="TOPRIM_GyrB"/>
</dbReference>
<keyword evidence="10 11" id="KW-0413">Isomerase</keyword>
<dbReference type="Pfam" id="PF01751">
    <property type="entry name" value="Toprim"/>
    <property type="match status" value="1"/>
</dbReference>
<dbReference type="CDD" id="cd03366">
    <property type="entry name" value="TOPRIM_TopoIIA_GyrB"/>
    <property type="match status" value="1"/>
</dbReference>
<dbReference type="PROSITE" id="PS00177">
    <property type="entry name" value="TOPOISOMERASE_II"/>
    <property type="match status" value="1"/>
</dbReference>
<protein>
    <recommendedName>
        <fullName evidence="11">DNA gyrase subunit B</fullName>
        <ecNumber evidence="11">5.6.2.2</ecNumber>
    </recommendedName>
</protein>
<dbReference type="SUPFAM" id="SSF56719">
    <property type="entry name" value="Type II DNA topoisomerase"/>
    <property type="match status" value="1"/>
</dbReference>
<dbReference type="InterPro" id="IPR003594">
    <property type="entry name" value="HATPase_dom"/>
</dbReference>
<keyword evidence="8 11" id="KW-0799">Topoisomerase</keyword>
<comment type="miscellaneous">
    <text evidence="11">Few gyrases are as efficient as E.coli at forming negative supercoils. Not all organisms have 2 type II topoisomerases; in organisms with a single type II topoisomerase this enzyme also has to decatenate newly replicated chromosomes.</text>
</comment>
<evidence type="ECO:0000256" key="3">
    <source>
        <dbReference type="ARBA" id="ARBA00022490"/>
    </source>
</evidence>
<keyword evidence="6 11" id="KW-0067">ATP-binding</keyword>
<dbReference type="NCBIfam" id="NF011501">
    <property type="entry name" value="PRK14939.1"/>
    <property type="match status" value="1"/>
</dbReference>
<dbReference type="HAMAP" id="MF_01898">
    <property type="entry name" value="GyrB"/>
    <property type="match status" value="1"/>
</dbReference>
<evidence type="ECO:0000256" key="7">
    <source>
        <dbReference type="ARBA" id="ARBA00022842"/>
    </source>
</evidence>
<dbReference type="Gene3D" id="3.40.50.670">
    <property type="match status" value="2"/>
</dbReference>
<feature type="site" description="Interaction with DNA" evidence="11">
    <location>
        <position position="462"/>
    </location>
</feature>
<keyword evidence="9" id="KW-0238">DNA-binding</keyword>
<dbReference type="Pfam" id="PF02518">
    <property type="entry name" value="HATPase_c"/>
    <property type="match status" value="1"/>
</dbReference>
<dbReference type="PRINTS" id="PR01159">
    <property type="entry name" value="DNAGYRASEB"/>
</dbReference>
<evidence type="ECO:0000256" key="2">
    <source>
        <dbReference type="ARBA" id="ARBA00010708"/>
    </source>
</evidence>
<dbReference type="InterPro" id="IPR049353">
    <property type="entry name" value="GyrB_hook"/>
</dbReference>
<comment type="subcellular location">
    <subcellularLocation>
        <location evidence="11">Cytoplasm</location>
    </subcellularLocation>
</comment>
<evidence type="ECO:0000313" key="14">
    <source>
        <dbReference type="Proteomes" id="UP000664399"/>
    </source>
</evidence>
<comment type="cofactor">
    <cofactor evidence="11">
        <name>Mg(2+)</name>
        <dbReference type="ChEBI" id="CHEBI:18420"/>
    </cofactor>
    <cofactor evidence="11">
        <name>Mn(2+)</name>
        <dbReference type="ChEBI" id="CHEBI:29035"/>
    </cofactor>
    <cofactor evidence="11">
        <name>Ca(2+)</name>
        <dbReference type="ChEBI" id="CHEBI:29108"/>
    </cofactor>
    <text evidence="11">Binds two Mg(2+) per subunit. The magnesium ions form salt bridges with both the protein and the DNA. Can also accept other divalent metal cations, such as Mn(2+) or Ca(2+).</text>
</comment>
<evidence type="ECO:0000256" key="1">
    <source>
        <dbReference type="ARBA" id="ARBA00000185"/>
    </source>
</evidence>
<evidence type="ECO:0000256" key="9">
    <source>
        <dbReference type="ARBA" id="ARBA00023125"/>
    </source>
</evidence>
<dbReference type="CDD" id="cd16928">
    <property type="entry name" value="HATPase_GyrB-like"/>
    <property type="match status" value="1"/>
</dbReference>
<comment type="function">
    <text evidence="11">A type II topoisomerase that negatively supercoils closed circular double-stranded (ds) DNA in an ATP-dependent manner to modulate DNA topology and maintain chromosomes in an underwound state. Negative supercoiling favors strand separation, and DNA replication, transcription, recombination and repair, all of which involve strand separation. Also able to catalyze the interconversion of other topological isomers of dsDNA rings, including catenanes and knotted rings. Type II topoisomerases break and join 2 DNA strands simultaneously in an ATP-dependent manner.</text>
</comment>
<name>A0ABS3LIU5_9PROT</name>
<keyword evidence="5 11" id="KW-0547">Nucleotide-binding</keyword>
<comment type="similarity">
    <text evidence="2 11">Belongs to the type II topoisomerase GyrB family.</text>
</comment>
<evidence type="ECO:0000259" key="12">
    <source>
        <dbReference type="PROSITE" id="PS50880"/>
    </source>
</evidence>
<dbReference type="Gene3D" id="3.30.565.10">
    <property type="entry name" value="Histidine kinase-like ATPase, C-terminal domain"/>
    <property type="match status" value="1"/>
</dbReference>
<organism evidence="13 14">
    <name type="scientific">Acetobacter suratthaniensis</name>
    <dbReference type="NCBI Taxonomy" id="1502841"/>
    <lineage>
        <taxon>Bacteria</taxon>
        <taxon>Pseudomonadati</taxon>
        <taxon>Pseudomonadota</taxon>
        <taxon>Alphaproteobacteria</taxon>
        <taxon>Acetobacterales</taxon>
        <taxon>Acetobacteraceae</taxon>
        <taxon>Acetobacter</taxon>
    </lineage>
</organism>
<dbReference type="InterPro" id="IPR011557">
    <property type="entry name" value="GyrB"/>
</dbReference>
<dbReference type="NCBIfam" id="TIGR01059">
    <property type="entry name" value="gyrB"/>
    <property type="match status" value="1"/>
</dbReference>
<dbReference type="InterPro" id="IPR014721">
    <property type="entry name" value="Ribsml_uS5_D2-typ_fold_subgr"/>
</dbReference>
<dbReference type="SMART" id="SM00387">
    <property type="entry name" value="HATPase_c"/>
    <property type="match status" value="1"/>
</dbReference>
<dbReference type="EC" id="5.6.2.2" evidence="11"/>
<gene>
    <name evidence="11 13" type="primary">gyrB</name>
    <name evidence="13" type="ORF">J2D75_03290</name>
</gene>
<dbReference type="InterPro" id="IPR018522">
    <property type="entry name" value="TopoIIA_CS"/>
</dbReference>
<dbReference type="SMART" id="SM00433">
    <property type="entry name" value="TOP2c"/>
    <property type="match status" value="1"/>
</dbReference>
<evidence type="ECO:0000256" key="4">
    <source>
        <dbReference type="ARBA" id="ARBA00022723"/>
    </source>
</evidence>
<feature type="site" description="Interaction with DNA" evidence="11">
    <location>
        <position position="465"/>
    </location>
</feature>
<dbReference type="InterPro" id="IPR013759">
    <property type="entry name" value="Topo_IIA_B_C"/>
</dbReference>
<dbReference type="CDD" id="cd00822">
    <property type="entry name" value="TopoII_Trans_DNA_gyrase"/>
    <property type="match status" value="1"/>
</dbReference>
<proteinExistence type="inferred from homology"/>
<dbReference type="Pfam" id="PF00986">
    <property type="entry name" value="DNA_gyraseB_C"/>
    <property type="match status" value="1"/>
</dbReference>